<feature type="compositionally biased region" description="Polar residues" evidence="9">
    <location>
        <begin position="693"/>
        <end position="705"/>
    </location>
</feature>
<feature type="repeat" description="ANK" evidence="7">
    <location>
        <begin position="893"/>
        <end position="925"/>
    </location>
</feature>
<dbReference type="GO" id="GO:0016787">
    <property type="term" value="F:hydrolase activity"/>
    <property type="evidence" value="ECO:0007669"/>
    <property type="project" value="UniProtKB-UniRule"/>
</dbReference>
<proteinExistence type="predicted"/>
<dbReference type="InterPro" id="IPR027417">
    <property type="entry name" value="P-loop_NTPase"/>
</dbReference>
<keyword evidence="3 8" id="KW-0378">Hydrolase</keyword>
<dbReference type="PROSITE" id="PS51198">
    <property type="entry name" value="UVRD_HELICASE_ATP_BIND"/>
    <property type="match status" value="1"/>
</dbReference>
<keyword evidence="2 8" id="KW-0547">Nucleotide-binding</keyword>
<dbReference type="Pfam" id="PF00023">
    <property type="entry name" value="Ank"/>
    <property type="match status" value="1"/>
</dbReference>
<feature type="domain" description="UvrD-like helicase ATP-binding" evidence="10">
    <location>
        <begin position="141"/>
        <end position="427"/>
    </location>
</feature>
<evidence type="ECO:0000256" key="7">
    <source>
        <dbReference type="PROSITE-ProRule" id="PRU00023"/>
    </source>
</evidence>
<dbReference type="GO" id="GO:0005737">
    <property type="term" value="C:cytoplasm"/>
    <property type="evidence" value="ECO:0007669"/>
    <property type="project" value="TreeGrafter"/>
</dbReference>
<dbReference type="PANTHER" id="PTHR24198">
    <property type="entry name" value="ANKYRIN REPEAT AND PROTEIN KINASE DOMAIN-CONTAINING PROTEIN"/>
    <property type="match status" value="1"/>
</dbReference>
<dbReference type="Gene3D" id="3.40.50.300">
    <property type="entry name" value="P-loop containing nucleotide triphosphate hydrolases"/>
    <property type="match status" value="2"/>
</dbReference>
<feature type="region of interest" description="Disordered" evidence="9">
    <location>
        <begin position="689"/>
        <end position="724"/>
    </location>
</feature>
<keyword evidence="12" id="KW-1185">Reference proteome</keyword>
<keyword evidence="4 8" id="KW-0347">Helicase</keyword>
<dbReference type="InterPro" id="IPR002110">
    <property type="entry name" value="Ankyrin_rpt"/>
</dbReference>
<accession>A0A8J3HV26</accession>
<evidence type="ECO:0000256" key="3">
    <source>
        <dbReference type="ARBA" id="ARBA00022801"/>
    </source>
</evidence>
<evidence type="ECO:0000256" key="9">
    <source>
        <dbReference type="SAM" id="MobiDB-lite"/>
    </source>
</evidence>
<evidence type="ECO:0000259" key="10">
    <source>
        <dbReference type="PROSITE" id="PS51198"/>
    </source>
</evidence>
<dbReference type="InterPro" id="IPR014016">
    <property type="entry name" value="UvrD-like_ATP-bd"/>
</dbReference>
<name>A0A8J3HV26_9RICK</name>
<dbReference type="Pfam" id="PF12796">
    <property type="entry name" value="Ank_2"/>
    <property type="match status" value="2"/>
</dbReference>
<keyword evidence="5 8" id="KW-0067">ATP-binding</keyword>
<evidence type="ECO:0000256" key="2">
    <source>
        <dbReference type="ARBA" id="ARBA00022741"/>
    </source>
</evidence>
<protein>
    <recommendedName>
        <fullName evidence="10">UvrD-like helicase ATP-binding domain-containing protein</fullName>
    </recommendedName>
</protein>
<keyword evidence="6 7" id="KW-0040">ANK repeat</keyword>
<dbReference type="PANTHER" id="PTHR24198:SF165">
    <property type="entry name" value="ANKYRIN REPEAT-CONTAINING PROTEIN-RELATED"/>
    <property type="match status" value="1"/>
</dbReference>
<feature type="repeat" description="ANK" evidence="7">
    <location>
        <begin position="859"/>
        <end position="891"/>
    </location>
</feature>
<evidence type="ECO:0000313" key="11">
    <source>
        <dbReference type="EMBL" id="GHM59640.1"/>
    </source>
</evidence>
<evidence type="ECO:0000256" key="1">
    <source>
        <dbReference type="ARBA" id="ARBA00022737"/>
    </source>
</evidence>
<dbReference type="SUPFAM" id="SSF48403">
    <property type="entry name" value="Ankyrin repeat"/>
    <property type="match status" value="1"/>
</dbReference>
<evidence type="ECO:0000256" key="6">
    <source>
        <dbReference type="ARBA" id="ARBA00023043"/>
    </source>
</evidence>
<dbReference type="PROSITE" id="PS50088">
    <property type="entry name" value="ANK_REPEAT"/>
    <property type="match status" value="6"/>
</dbReference>
<comment type="caution">
    <text evidence="11">The sequence shown here is derived from an EMBL/GenBank/DDBJ whole genome shotgun (WGS) entry which is preliminary data.</text>
</comment>
<dbReference type="GO" id="GO:0004386">
    <property type="term" value="F:helicase activity"/>
    <property type="evidence" value="ECO:0007669"/>
    <property type="project" value="UniProtKB-UniRule"/>
</dbReference>
<evidence type="ECO:0000256" key="8">
    <source>
        <dbReference type="PROSITE-ProRule" id="PRU00560"/>
    </source>
</evidence>
<dbReference type="EMBL" id="BNGU01000023">
    <property type="protein sequence ID" value="GHM59640.1"/>
    <property type="molecule type" value="Genomic_DNA"/>
</dbReference>
<dbReference type="SMART" id="SM00248">
    <property type="entry name" value="ANK"/>
    <property type="match status" value="8"/>
</dbReference>
<gene>
    <name evidence="11" type="ORF">sL5_06330</name>
</gene>
<dbReference type="Pfam" id="PF00580">
    <property type="entry name" value="UvrD-helicase"/>
    <property type="match status" value="1"/>
</dbReference>
<dbReference type="InterPro" id="IPR036770">
    <property type="entry name" value="Ankyrin_rpt-contain_sf"/>
</dbReference>
<dbReference type="PRINTS" id="PR01415">
    <property type="entry name" value="ANKYRIN"/>
</dbReference>
<dbReference type="Proteomes" id="UP000637906">
    <property type="component" value="Unassembled WGS sequence"/>
</dbReference>
<feature type="repeat" description="ANK" evidence="7">
    <location>
        <begin position="760"/>
        <end position="792"/>
    </location>
</feature>
<keyword evidence="1" id="KW-0677">Repeat</keyword>
<organism evidence="11 12">
    <name type="scientific">Candidatus Mesenet longicola</name>
    <dbReference type="NCBI Taxonomy" id="1892558"/>
    <lineage>
        <taxon>Bacteria</taxon>
        <taxon>Pseudomonadati</taxon>
        <taxon>Pseudomonadota</taxon>
        <taxon>Alphaproteobacteria</taxon>
        <taxon>Rickettsiales</taxon>
        <taxon>Anaplasmataceae</taxon>
        <taxon>Candidatus Mesenet</taxon>
    </lineage>
</organism>
<evidence type="ECO:0000256" key="4">
    <source>
        <dbReference type="ARBA" id="ARBA00022806"/>
    </source>
</evidence>
<dbReference type="AlphaFoldDB" id="A0A8J3HV26"/>
<feature type="binding site" evidence="8">
    <location>
        <begin position="162"/>
        <end position="169"/>
    </location>
    <ligand>
        <name>ATP</name>
        <dbReference type="ChEBI" id="CHEBI:30616"/>
    </ligand>
</feature>
<evidence type="ECO:0000256" key="5">
    <source>
        <dbReference type="ARBA" id="ARBA00022840"/>
    </source>
</evidence>
<dbReference type="SUPFAM" id="SSF52540">
    <property type="entry name" value="P-loop containing nucleoside triphosphate hydrolases"/>
    <property type="match status" value="1"/>
</dbReference>
<feature type="repeat" description="ANK" evidence="7">
    <location>
        <begin position="826"/>
        <end position="858"/>
    </location>
</feature>
<evidence type="ECO:0000313" key="12">
    <source>
        <dbReference type="Proteomes" id="UP000637906"/>
    </source>
</evidence>
<feature type="repeat" description="ANK" evidence="7">
    <location>
        <begin position="926"/>
        <end position="958"/>
    </location>
</feature>
<feature type="repeat" description="ANK" evidence="7">
    <location>
        <begin position="793"/>
        <end position="825"/>
    </location>
</feature>
<dbReference type="Gene3D" id="1.25.40.20">
    <property type="entry name" value="Ankyrin repeat-containing domain"/>
    <property type="match status" value="2"/>
</dbReference>
<dbReference type="GO" id="GO:0005524">
    <property type="term" value="F:ATP binding"/>
    <property type="evidence" value="ECO:0007669"/>
    <property type="project" value="UniProtKB-UniRule"/>
</dbReference>
<reference evidence="11 12" key="1">
    <citation type="journal article" date="2021" name="Microb. Ecol.">
        <title>Candidatus Mesenet longicola: Novel Endosymbionts of Brontispa longissima that Induce Cytoplasmic Incompatibility.</title>
        <authorList>
            <person name="Takano S."/>
            <person name="Gotoh Y."/>
            <person name="Hayashi T."/>
        </authorList>
    </citation>
    <scope>NUCLEOTIDE SEQUENCE [LARGE SCALE GENOMIC DNA]</scope>
    <source>
        <strain evidence="11">L5</strain>
    </source>
</reference>
<sequence>MHSIFYYDKFDKCVLSSNGKSLEKIFNELIADLRESGNTSLGDIKLISSSGGAKFLRAKLSREDRLLFTSIKYNDKCAFVVLEVILNHQYDKSKFLTQKEKIENIKILSEDNKEVCDNDNTECKVEVVNAPQVPWLGKFITFSATQEEIVKSTDDLPLVVSGSAGSGKTSVALEKLRKIEENFQEGKILYITKSENLIKKSKELYEYEYYDETADEFKIGVPSRIDFLSVHEFFEKRIKKDVEGKKPIDRSKFFLWFNEACNRDKFKEYKKDGDKILEEFTAVIGGRGLRKEEYKELGNRKAIFPQGARDNIYGFFEEYRKFIEKDQEYYDSNLISYRCTEEEIKANKVYDAVVVDEVQDLTESILDLILKSLKDENKGNFLLCGDVNQVIHPSFFSISRLKSFLYDNTDKNIAGKVYVLEKNYRNSKQVIELANRILHLKNYCFAPEDKITANEKEAFFMKSDTENTGNVSFIADDKKGEVAKKVSKSINWAVLVLDNGSKEDAGKLFGTPLVFNIHEAKGLEFENVILYKFMSCKAYNGIWNIIKGKKKINDAINEVRASYTNNDVSTSRNKNKEDKSFEEYKFYMNALYVGASRAIDSVYILDNAKKHDLLQVIKPENVSTEDIKREESSPEAWKNMALELIDKGNIEQANNIATRLLYEGKKEHAQEIMNALKAKGYYKEQAILESKTENTTPQKSSTMVSNEKREQSSNKKKKLSKKELEENTNRLFSALDNNNLQLAEKFIKQGVNVNATTKEEGDTPLHVAAQNGYERVVALLLQHGANVNATSKDGDTPLHLAVDKGHKHIIQLLLKEKPNINSTDKDGSTPLFIAAGKGLYDIVNLLLVNGANVDDSNKNGYTPLHIAAQNGYKDVAQLLLKKKANIRATTSEKGYTPLHIAAQTGYESVVALLLQNGANINAQDNENYTPLHDAAQNGSKNVVQLLLDHKADVNALTKSYVTPWLLALQHCNSEAFDFLLADPNINVGCVEVGSVRKIEDRKKIFQKFSQDHRLFEKVKQAAEVNENKADRSLEEIKKLLELKSECGFKPSLNYSPGVGGVTTVKIAIKAGGEVLQLLYDYAEKDIGIDTEVFKQLKHAKEHSQPNRNLYGASLSNPLELNSKLSM</sequence>
<dbReference type="PROSITE" id="PS50297">
    <property type="entry name" value="ANK_REP_REGION"/>
    <property type="match status" value="6"/>
</dbReference>